<proteinExistence type="predicted"/>
<dbReference type="AlphaFoldDB" id="A0A1X6PEF8"/>
<organism evidence="2 3">
    <name type="scientific">Porphyra umbilicalis</name>
    <name type="common">Purple laver</name>
    <name type="synonym">Red alga</name>
    <dbReference type="NCBI Taxonomy" id="2786"/>
    <lineage>
        <taxon>Eukaryota</taxon>
        <taxon>Rhodophyta</taxon>
        <taxon>Bangiophyceae</taxon>
        <taxon>Bangiales</taxon>
        <taxon>Bangiaceae</taxon>
        <taxon>Porphyra</taxon>
    </lineage>
</organism>
<feature type="compositionally biased region" description="Gly residues" evidence="1">
    <location>
        <begin position="262"/>
        <end position="274"/>
    </location>
</feature>
<dbReference type="Proteomes" id="UP000218209">
    <property type="component" value="Unassembled WGS sequence"/>
</dbReference>
<protein>
    <submittedName>
        <fullName evidence="2">Uncharacterized protein</fullName>
    </submittedName>
</protein>
<accession>A0A1X6PEF8</accession>
<evidence type="ECO:0000313" key="3">
    <source>
        <dbReference type="Proteomes" id="UP000218209"/>
    </source>
</evidence>
<feature type="region of interest" description="Disordered" evidence="1">
    <location>
        <begin position="187"/>
        <end position="274"/>
    </location>
</feature>
<feature type="compositionally biased region" description="Basic and acidic residues" evidence="1">
    <location>
        <begin position="187"/>
        <end position="196"/>
    </location>
</feature>
<evidence type="ECO:0000313" key="2">
    <source>
        <dbReference type="EMBL" id="OSX79105.1"/>
    </source>
</evidence>
<keyword evidence="3" id="KW-1185">Reference proteome</keyword>
<evidence type="ECO:0000256" key="1">
    <source>
        <dbReference type="SAM" id="MobiDB-lite"/>
    </source>
</evidence>
<reference evidence="2 3" key="1">
    <citation type="submission" date="2017-03" db="EMBL/GenBank/DDBJ databases">
        <title>WGS assembly of Porphyra umbilicalis.</title>
        <authorList>
            <person name="Brawley S.H."/>
            <person name="Blouin N.A."/>
            <person name="Ficko-Blean E."/>
            <person name="Wheeler G.L."/>
            <person name="Lohr M."/>
            <person name="Goodson H.V."/>
            <person name="Jenkins J.W."/>
            <person name="Blaby-Haas C.E."/>
            <person name="Helliwell K.E."/>
            <person name="Chan C."/>
            <person name="Marriage T."/>
            <person name="Bhattacharya D."/>
            <person name="Klein A.S."/>
            <person name="Badis Y."/>
            <person name="Brodie J."/>
            <person name="Cao Y."/>
            <person name="Collen J."/>
            <person name="Dittami S.M."/>
            <person name="Gachon C.M."/>
            <person name="Green B.R."/>
            <person name="Karpowicz S."/>
            <person name="Kim J.W."/>
            <person name="Kudahl U."/>
            <person name="Lin S."/>
            <person name="Michel G."/>
            <person name="Mittag M."/>
            <person name="Olson B.J."/>
            <person name="Pangilinan J."/>
            <person name="Peng Y."/>
            <person name="Qiu H."/>
            <person name="Shu S."/>
            <person name="Singer J.T."/>
            <person name="Smith A.G."/>
            <person name="Sprecher B.N."/>
            <person name="Wagner V."/>
            <person name="Wang W."/>
            <person name="Wang Z.-Y."/>
            <person name="Yan J."/>
            <person name="Yarish C."/>
            <person name="Zoeuner-Riek S."/>
            <person name="Zhuang Y."/>
            <person name="Zou Y."/>
            <person name="Lindquist E.A."/>
            <person name="Grimwood J."/>
            <person name="Barry K."/>
            <person name="Rokhsar D.S."/>
            <person name="Schmutz J."/>
            <person name="Stiller J.W."/>
            <person name="Grossman A.R."/>
            <person name="Prochnik S.E."/>
        </authorList>
    </citation>
    <scope>NUCLEOTIDE SEQUENCE [LARGE SCALE GENOMIC DNA]</scope>
    <source>
        <strain evidence="2">4086291</strain>
    </source>
</reference>
<name>A0A1X6PEF8_PORUM</name>
<dbReference type="EMBL" id="KV918798">
    <property type="protein sequence ID" value="OSX79105.1"/>
    <property type="molecule type" value="Genomic_DNA"/>
</dbReference>
<sequence>MSAGHHASVDGKRSYTVRSIVARLFVNRPDVDGRLTSLGCLFYDANRPRFLGDRFSGAALTPNDRRSPATAKSDRAAYEAIVNFSNYCAAFRLDTACTCWVVEQALHVAERGTHHLVLAVQSAVKTDCQTHSDSAKQGSQNTTMKMRADYIQRNCASAADRMDAGQALLVSRGEVVDFLEAEATRRLTPARRERPSTGRAASADARAGDRAEAGGAGGDESSDSGSFYSRDAPASDSDGRAPRRRRRTTTNGGASSPAPGEGRCGGGGAARRCA</sequence>
<gene>
    <name evidence="2" type="ORF">BU14_0087s0052</name>
</gene>